<sequence>MAINSVRTALQLLSGAGELTRARAMEAAATLLELPGVGDTSTRVTQLAEELLQAATGNQQLVHDLVRTEFERQLTRLGLVRGSDLESAQRRIEALEAEVASLRADRSPVAASPTSATPATTSRRRPARSAVRSSAAEKVSAGAASGAAPAAQKNVARKPAATKSAATKSGAKKTAAKAAATRKSTTAKRSVQRGGGK</sequence>
<dbReference type="EMBL" id="JACHVQ010000001">
    <property type="protein sequence ID" value="MBB2891257.1"/>
    <property type="molecule type" value="Genomic_DNA"/>
</dbReference>
<protein>
    <submittedName>
        <fullName evidence="2">Polyhydroxyalkanoate synthesis regulator phasin</fullName>
    </submittedName>
</protein>
<reference evidence="2 3" key="1">
    <citation type="submission" date="2020-08" db="EMBL/GenBank/DDBJ databases">
        <title>Sequencing the genomes of 1000 actinobacteria strains.</title>
        <authorList>
            <person name="Klenk H.-P."/>
        </authorList>
    </citation>
    <scope>NUCLEOTIDE SEQUENCE [LARGE SCALE GENOMIC DNA]</scope>
    <source>
        <strain evidence="2 3">DSM 105369</strain>
    </source>
</reference>
<feature type="compositionally biased region" description="Low complexity" evidence="1">
    <location>
        <begin position="107"/>
        <end position="121"/>
    </location>
</feature>
<accession>A0A839N1L3</accession>
<keyword evidence="3" id="KW-1185">Reference proteome</keyword>
<organism evidence="2 3">
    <name type="scientific">Flexivirga oryzae</name>
    <dbReference type="NCBI Taxonomy" id="1794944"/>
    <lineage>
        <taxon>Bacteria</taxon>
        <taxon>Bacillati</taxon>
        <taxon>Actinomycetota</taxon>
        <taxon>Actinomycetes</taxon>
        <taxon>Micrococcales</taxon>
        <taxon>Dermacoccaceae</taxon>
        <taxon>Flexivirga</taxon>
    </lineage>
</organism>
<gene>
    <name evidence="2" type="ORF">FHU39_001241</name>
</gene>
<evidence type="ECO:0000313" key="2">
    <source>
        <dbReference type="EMBL" id="MBB2891257.1"/>
    </source>
</evidence>
<evidence type="ECO:0000313" key="3">
    <source>
        <dbReference type="Proteomes" id="UP000559182"/>
    </source>
</evidence>
<feature type="region of interest" description="Disordered" evidence="1">
    <location>
        <begin position="102"/>
        <end position="197"/>
    </location>
</feature>
<dbReference type="AlphaFoldDB" id="A0A839N1L3"/>
<proteinExistence type="predicted"/>
<feature type="compositionally biased region" description="Low complexity" evidence="1">
    <location>
        <begin position="176"/>
        <end position="189"/>
    </location>
</feature>
<feature type="compositionally biased region" description="Low complexity" evidence="1">
    <location>
        <begin position="128"/>
        <end position="169"/>
    </location>
</feature>
<dbReference type="RefSeq" id="WP_183319550.1">
    <property type="nucleotide sequence ID" value="NZ_JACHVQ010000001.1"/>
</dbReference>
<comment type="caution">
    <text evidence="2">The sequence shown here is derived from an EMBL/GenBank/DDBJ whole genome shotgun (WGS) entry which is preliminary data.</text>
</comment>
<name>A0A839N1L3_9MICO</name>
<dbReference type="Proteomes" id="UP000559182">
    <property type="component" value="Unassembled WGS sequence"/>
</dbReference>
<evidence type="ECO:0000256" key="1">
    <source>
        <dbReference type="SAM" id="MobiDB-lite"/>
    </source>
</evidence>